<reference evidence="3" key="1">
    <citation type="submission" date="2020-11" db="EMBL/GenBank/DDBJ databases">
        <authorList>
            <person name="Tran Van P."/>
        </authorList>
    </citation>
    <scope>NUCLEOTIDE SEQUENCE</scope>
</reference>
<protein>
    <submittedName>
        <fullName evidence="3">Uncharacterized protein</fullName>
    </submittedName>
</protein>
<feature type="coiled-coil region" evidence="1">
    <location>
        <begin position="484"/>
        <end position="543"/>
    </location>
</feature>
<organism evidence="3">
    <name type="scientific">Timema monikensis</name>
    <dbReference type="NCBI Taxonomy" id="170555"/>
    <lineage>
        <taxon>Eukaryota</taxon>
        <taxon>Metazoa</taxon>
        <taxon>Ecdysozoa</taxon>
        <taxon>Arthropoda</taxon>
        <taxon>Hexapoda</taxon>
        <taxon>Insecta</taxon>
        <taxon>Pterygota</taxon>
        <taxon>Neoptera</taxon>
        <taxon>Polyneoptera</taxon>
        <taxon>Phasmatodea</taxon>
        <taxon>Timematodea</taxon>
        <taxon>Timematoidea</taxon>
        <taxon>Timematidae</taxon>
        <taxon>Timema</taxon>
    </lineage>
</organism>
<proteinExistence type="predicted"/>
<gene>
    <name evidence="3" type="ORF">TMSB3V08_LOCUS4799</name>
</gene>
<accession>A0A7R9HM48</accession>
<sequence length="548" mass="62692">MENHTQPPVESAFQERFHHQETKTEKAQSIMKLDFIGPQLPASKTRSVCMDLQQVMFVPILTIPVSCQPIIDPEDPALPLQVASNLLLPPAGSIDKSTVKVVAQLDSRAAYTANLRKSVHRLSRQFGLFINSSHLALHRTLKIYPTKSVSSSNCCQETWKDLKLIVTDSKEYECFTSILVKNIAASAHKQFRKHAEQAFCKTIADECQPFLQRFQTSKPMTPYLFEAVEKLLRYLMNRCVKPDLMKCTGPKLLSIDTKKSENLILSKNIDIGFATKRLLGETAITVTERQKLEFIHECRSMLTTMIAKLQEKSPLKQKAVRGLSSLDPCVIQHSPQLAQKRFSFLLEELNHANIINDVLAENAKKEYLHFCNLKKSELQEIFRPCDQFSDEVGLDTIYGSFLIGEANYKHLWEVIKICLVLSHGNATVEGGFSVNKSLLVENMHEKTVIAQRHIHDEIQEAGGIKNIHISKKMLDYVRGARKRYHEYLEMKKQEKSEKDKKKAEKRKLDIQVKDLEGERKKLMMATEEKREAIDVELQELKKKQASLY</sequence>
<evidence type="ECO:0000256" key="1">
    <source>
        <dbReference type="SAM" id="Coils"/>
    </source>
</evidence>
<feature type="region of interest" description="Disordered" evidence="2">
    <location>
        <begin position="1"/>
        <end position="24"/>
    </location>
</feature>
<dbReference type="EMBL" id="OB793601">
    <property type="protein sequence ID" value="CAD7427974.1"/>
    <property type="molecule type" value="Genomic_DNA"/>
</dbReference>
<evidence type="ECO:0000313" key="3">
    <source>
        <dbReference type="EMBL" id="CAD7427974.1"/>
    </source>
</evidence>
<name>A0A7R9HM48_9NEOP</name>
<dbReference type="AlphaFoldDB" id="A0A7R9HM48"/>
<keyword evidence="1" id="KW-0175">Coiled coil</keyword>
<feature type="compositionally biased region" description="Basic and acidic residues" evidence="2">
    <location>
        <begin position="13"/>
        <end position="24"/>
    </location>
</feature>
<evidence type="ECO:0000256" key="2">
    <source>
        <dbReference type="SAM" id="MobiDB-lite"/>
    </source>
</evidence>